<evidence type="ECO:0000256" key="1">
    <source>
        <dbReference type="SAM" id="SignalP"/>
    </source>
</evidence>
<feature type="signal peptide" evidence="1">
    <location>
        <begin position="1"/>
        <end position="19"/>
    </location>
</feature>
<name>A0ABX7WTV9_9GAMM</name>
<dbReference type="EMBL" id="CP072801">
    <property type="protein sequence ID" value="QTR45828.1"/>
    <property type="molecule type" value="Genomic_DNA"/>
</dbReference>
<dbReference type="RefSeq" id="WP_210222212.1">
    <property type="nucleotide sequence ID" value="NZ_CP072801.1"/>
</dbReference>
<keyword evidence="1" id="KW-0732">Signal</keyword>
<evidence type="ECO:0000313" key="2">
    <source>
        <dbReference type="EMBL" id="QTR45828.1"/>
    </source>
</evidence>
<gene>
    <name evidence="2" type="ORF">J9253_17840</name>
</gene>
<evidence type="ECO:0000313" key="3">
    <source>
        <dbReference type="Proteomes" id="UP000672039"/>
    </source>
</evidence>
<feature type="chain" id="PRO_5046562993" evidence="1">
    <location>
        <begin position="20"/>
        <end position="72"/>
    </location>
</feature>
<organism evidence="2 3">
    <name type="scientific">Thiothrix litoralis</name>
    <dbReference type="NCBI Taxonomy" id="2891210"/>
    <lineage>
        <taxon>Bacteria</taxon>
        <taxon>Pseudomonadati</taxon>
        <taxon>Pseudomonadota</taxon>
        <taxon>Gammaproteobacteria</taxon>
        <taxon>Thiotrichales</taxon>
        <taxon>Thiotrichaceae</taxon>
        <taxon>Thiothrix</taxon>
    </lineage>
</organism>
<accession>A0ABX7WTV9</accession>
<reference evidence="2 3" key="1">
    <citation type="submission" date="2021-04" db="EMBL/GenBank/DDBJ databases">
        <title>Genomics, taxonomy and metabolism of representatives of sulfur bacteria of the genus Thiothrix: Thiothrix fructosivorans QT, Thiothrix unzii A1T and three new species, Thiothrix subterranea sp. nov., Thiothrix litoralis sp. nov. and 'Candidatus Thiothrix anitrata' sp. nov.</title>
        <authorList>
            <person name="Ravin N.V."/>
            <person name="Smolyakov D."/>
            <person name="Rudenko T.S."/>
            <person name="Mardanov A.V."/>
            <person name="Beletsky A.V."/>
            <person name="Markov N.D."/>
            <person name="Fomenkov A.I."/>
            <person name="Roberts R.J."/>
            <person name="Karnachuk O.V."/>
            <person name="Novikov A."/>
            <person name="Grabovich M.Y."/>
        </authorList>
    </citation>
    <scope>NUCLEOTIDE SEQUENCE [LARGE SCALE GENOMIC DNA]</scope>
    <source>
        <strain evidence="2 3">AS</strain>
    </source>
</reference>
<protein>
    <submittedName>
        <fullName evidence="2">Uncharacterized protein</fullName>
    </submittedName>
</protein>
<sequence>MLKFALIATVCLLPTFAIAADHNATVPAAATASHSLPVIVKNEVIDFNLCRLSFENGTSQNVSCASGKESSH</sequence>
<keyword evidence="3" id="KW-1185">Reference proteome</keyword>
<dbReference type="Proteomes" id="UP000672039">
    <property type="component" value="Chromosome"/>
</dbReference>
<proteinExistence type="predicted"/>